<gene>
    <name evidence="1" type="ORF">HID58_042807</name>
</gene>
<protein>
    <submittedName>
        <fullName evidence="1">Uncharacterized protein</fullName>
    </submittedName>
</protein>
<proteinExistence type="predicted"/>
<reference evidence="1 2" key="1">
    <citation type="submission" date="2021-05" db="EMBL/GenBank/DDBJ databases">
        <title>Genome Assembly of Synthetic Allotetraploid Brassica napus Reveals Homoeologous Exchanges between Subgenomes.</title>
        <authorList>
            <person name="Davis J.T."/>
        </authorList>
    </citation>
    <scope>NUCLEOTIDE SEQUENCE [LARGE SCALE GENOMIC DNA]</scope>
    <source>
        <strain evidence="2">cv. Da-Ae</strain>
        <tissue evidence="1">Seedling</tissue>
    </source>
</reference>
<dbReference type="EMBL" id="JAGKQM010000011">
    <property type="protein sequence ID" value="KAH0903304.1"/>
    <property type="molecule type" value="Genomic_DNA"/>
</dbReference>
<dbReference type="Proteomes" id="UP000824890">
    <property type="component" value="Unassembled WGS sequence"/>
</dbReference>
<name>A0ABQ8BEP2_BRANA</name>
<keyword evidence="2" id="KW-1185">Reference proteome</keyword>
<comment type="caution">
    <text evidence="1">The sequence shown here is derived from an EMBL/GenBank/DDBJ whole genome shotgun (WGS) entry which is preliminary data.</text>
</comment>
<evidence type="ECO:0000313" key="1">
    <source>
        <dbReference type="EMBL" id="KAH0903304.1"/>
    </source>
</evidence>
<organism evidence="1 2">
    <name type="scientific">Brassica napus</name>
    <name type="common">Rape</name>
    <dbReference type="NCBI Taxonomy" id="3708"/>
    <lineage>
        <taxon>Eukaryota</taxon>
        <taxon>Viridiplantae</taxon>
        <taxon>Streptophyta</taxon>
        <taxon>Embryophyta</taxon>
        <taxon>Tracheophyta</taxon>
        <taxon>Spermatophyta</taxon>
        <taxon>Magnoliopsida</taxon>
        <taxon>eudicotyledons</taxon>
        <taxon>Gunneridae</taxon>
        <taxon>Pentapetalae</taxon>
        <taxon>rosids</taxon>
        <taxon>malvids</taxon>
        <taxon>Brassicales</taxon>
        <taxon>Brassicaceae</taxon>
        <taxon>Brassiceae</taxon>
        <taxon>Brassica</taxon>
    </lineage>
</organism>
<evidence type="ECO:0000313" key="2">
    <source>
        <dbReference type="Proteomes" id="UP000824890"/>
    </source>
</evidence>
<accession>A0ABQ8BEP2</accession>
<sequence length="81" mass="9683">MAAMNHVSDLRPWEVMARLEGHFQHRVPDLAWWYDLRPTKRTRTPIINLEESFDQNSVTRSVCTIKIKKEKFEKVASETRR</sequence>